<dbReference type="AlphaFoldDB" id="A0A2W4T967"/>
<accession>A0A2W4T967</accession>
<reference evidence="1 2" key="1">
    <citation type="journal article" date="2018" name="Aquat. Microb. Ecol.">
        <title>Gammaproteobacterial methanotrophs dominate.</title>
        <authorList>
            <person name="Rissanen A.J."/>
            <person name="Saarenheimo J."/>
            <person name="Tiirola M."/>
            <person name="Peura S."/>
            <person name="Aalto S.L."/>
            <person name="Karvinen A."/>
            <person name="Nykanen H."/>
        </authorList>
    </citation>
    <scope>NUCLEOTIDE SEQUENCE [LARGE SCALE GENOMIC DNA]</scope>
    <source>
        <strain evidence="1">AMbin10</strain>
    </source>
</reference>
<evidence type="ECO:0000313" key="2">
    <source>
        <dbReference type="Proteomes" id="UP000249396"/>
    </source>
</evidence>
<proteinExistence type="predicted"/>
<dbReference type="EMBL" id="QJPH01000176">
    <property type="protein sequence ID" value="PZN83800.1"/>
    <property type="molecule type" value="Genomic_DNA"/>
</dbReference>
<organism evidence="1 2">
    <name type="scientific">Candidatus Methylumidiphilus alinenensis</name>
    <dbReference type="NCBI Taxonomy" id="2202197"/>
    <lineage>
        <taxon>Bacteria</taxon>
        <taxon>Pseudomonadati</taxon>
        <taxon>Pseudomonadota</taxon>
        <taxon>Gammaproteobacteria</taxon>
        <taxon>Methylococcales</taxon>
        <taxon>Candidatus Methylumidiphilus</taxon>
    </lineage>
</organism>
<gene>
    <name evidence="1" type="ORF">DM484_03800</name>
</gene>
<name>A0A2W4T967_9GAMM</name>
<evidence type="ECO:0000313" key="1">
    <source>
        <dbReference type="EMBL" id="PZN83800.1"/>
    </source>
</evidence>
<sequence>MNTTTGNQTSTLPTLDYPTFRQAGIDQLQTWVGRDWTDFNEHDPGITLLENFCYALTDLTYRLGYSVPDLLCQGDRNPYASFYTPAQILTTQPVTLLDLRKLVVDVRGVGNAWIIKVADPSPTVYYHTGTLPDLPSDSEKFILLDSSQGGQTLNPSGLYQVLIAKSQTSDLLSKQIVGPVAARLHAHRQLGMDFDSVQVMDTQQIQVMATIEISAGGDANGICVAILQALANYIAPPLHFYTWQERLAAGKRIDEIFDGPILSQGFIDNDELQGMQQKSALRVSDCIQTIMDVEGVVMVKYIALNNGGLDWQNWSLDLDVTKSPILDCTGSTLSLERKELAVTLDRTSINNSYSLAQQGLGYQLASPGDLDVMTAPGRDRHVDRYYSVQHQLPLVYGVGSFGLPPQADAQRCAQAKQLKAYMLHFEQLLADEFGQLSHLGDVLGFDGDDPRTYFSVAIDDPSLGLDSLWQQDAAARQQRLQQIVENPATASDDPTQQVDWQRRNRLLDHLLARFAEQYYDYAQFEPAPPDIDSPLPRLAALKRAWLQSYPELSRGRGTGRDISKPTDAANLAGLVKNLALKLGVSINTDSVSKTESVSSMATAAYPPLPQDTDAVPYLVEHSLLRPIDADWAQGCPLLANARRPDPYSLQISLVFPGDSPRYQSSVFRSFVEKTVSEESPAHLSVYLVWLNQADMHDFRAAYGVWLSFLSQYRQRSNDLGPHPDNVDHAISFPLRDARDRLIDLLGIGQTYPLADLALAGNQTIACNETCQIPLPFSQQGVIYALCDKTDTPLVSAIQVTGNGIGGDNSLYLETPPITEDITYTIRATKPSGLSLMLNQRVDVKMGFDTSLIACIVVVSPNTQLLDPSDPGPTAARIVDYGASVQVQVQASQQGVAYTLQDASGKPLMIGSVTGDLSSILLTTTKPVLEDLSIRILATKTFEQMGNPSTVVFLDSVLPLMVRANPALKVSVPLVNYNQSASIQLADTQALVTYQLFSRAILDKEYRHVGNADWGQALPVTGCSYARIPRPSSLTAGLTATGLSQTSNGGSLDLNTADLVSDTLLVVQATKSHKTQAGKTFTSTVQLNQPAIALVYPNDNPSLGLAAIPTKAGYYHVLNGQPGVFYAFSVGGTQLGSPVYIHKRDETDPTQNMGVSQLVMEVDFAIPPDHPANLQPPPNLAELPPETPEWDSGIRGIPIAYDAILSVLATKAQTGLEKTFTLTLQKALANAQQKT</sequence>
<comment type="caution">
    <text evidence="1">The sequence shown here is derived from an EMBL/GenBank/DDBJ whole genome shotgun (WGS) entry which is preliminary data.</text>
</comment>
<dbReference type="Proteomes" id="UP000249396">
    <property type="component" value="Unassembled WGS sequence"/>
</dbReference>
<protein>
    <submittedName>
        <fullName evidence="1">Uncharacterized protein</fullName>
    </submittedName>
</protein>